<evidence type="ECO:0000256" key="8">
    <source>
        <dbReference type="ARBA" id="ARBA00022841"/>
    </source>
</evidence>
<dbReference type="UniPathway" id="UPA00286"/>
<keyword evidence="5" id="KW-0808">Transferase</keyword>
<reference evidence="14 15" key="1">
    <citation type="submission" date="2014-01" db="EMBL/GenBank/DDBJ databases">
        <title>Full genme sequencing of cellulolytic bacterium Gynuella sunshinyii YC6258T gen. nov., sp. nov.</title>
        <authorList>
            <person name="Khan H."/>
            <person name="Chung E.J."/>
            <person name="Chung Y.R."/>
        </authorList>
    </citation>
    <scope>NUCLEOTIDE SEQUENCE [LARGE SCALE GENOMIC DNA]</scope>
    <source>
        <strain evidence="14 15">YC6258</strain>
    </source>
</reference>
<keyword evidence="9" id="KW-1015">Disulfide bond</keyword>
<dbReference type="Proteomes" id="UP000032266">
    <property type="component" value="Chromosome"/>
</dbReference>
<dbReference type="CDD" id="cd14487">
    <property type="entry name" value="AlgX_C"/>
    <property type="match status" value="1"/>
</dbReference>
<evidence type="ECO:0000256" key="4">
    <source>
        <dbReference type="ARBA" id="ARBA00013937"/>
    </source>
</evidence>
<dbReference type="SUPFAM" id="SSF52266">
    <property type="entry name" value="SGNH hydrolase"/>
    <property type="match status" value="1"/>
</dbReference>
<dbReference type="InterPro" id="IPR038639">
    <property type="entry name" value="AlgX_C_sf"/>
</dbReference>
<dbReference type="CDD" id="cd14441">
    <property type="entry name" value="AlgX_N"/>
    <property type="match status" value="1"/>
</dbReference>
<comment type="similarity">
    <text evidence="3">Belongs to the AlgX family.</text>
</comment>
<dbReference type="InterPro" id="IPR031811">
    <property type="entry name" value="ALGX/ALGJ_SGNH-like"/>
</dbReference>
<keyword evidence="7" id="KW-0574">Periplasm</keyword>
<evidence type="ECO:0000256" key="10">
    <source>
        <dbReference type="ARBA" id="ARBA00032384"/>
    </source>
</evidence>
<evidence type="ECO:0000256" key="6">
    <source>
        <dbReference type="ARBA" id="ARBA00022729"/>
    </source>
</evidence>
<sequence>MQMFQTLVSGQDDWLFRSEVELATQFGPDGQGYADFGRLVRAFAAHDVQLALIYQPTRGLMHADKLNPADKRRFAYNVAAGNYAQALAQFRAGGAIVPDFTELFSQTSDPDKEFFFRRDHHWTPYGAEAAAKVVADAVKSTALYRQLPRQEFSTRRSGLIGKRGTLQMAFSRLCGVEFADQYVDEYTTEPASISSDAGGLFGDDTLPVVTLVGTSNSRSAVQLNFDGFLKQYLQTDILNVAKAGAGLDGAMLEYLPSDEFQQSPPKLLLWEVPSYYSLQDEMFYREAIPLIDNGCVGKPTEFSAQKTLQPGSNEILFNGGGQFRELNSAGLVADIQFSDPSIRELEASVWYINGRKERVHLERPAKISTQGRFVFELKSDPEWRHFKFLSLEVEMAPDYHGSTTVSAQLCQQNSVTQGGLS</sequence>
<dbReference type="GO" id="GO:0042121">
    <property type="term" value="P:alginic acid biosynthetic process"/>
    <property type="evidence" value="ECO:0007669"/>
    <property type="project" value="UniProtKB-UniPathway"/>
</dbReference>
<feature type="domain" description="Alginate biosynthesis protein AlgX C-terminal carbohydrate-binding module" evidence="13">
    <location>
        <begin position="294"/>
        <end position="414"/>
    </location>
</feature>
<dbReference type="KEGG" id="gsn:YC6258_00972"/>
<feature type="active site" description="Proton acceptor" evidence="11">
    <location>
        <position position="121"/>
    </location>
</feature>
<keyword evidence="8" id="KW-0016">Alginate biosynthesis</keyword>
<evidence type="ECO:0000256" key="2">
    <source>
        <dbReference type="ARBA" id="ARBA00005182"/>
    </source>
</evidence>
<evidence type="ECO:0000256" key="5">
    <source>
        <dbReference type="ARBA" id="ARBA00022679"/>
    </source>
</evidence>
<dbReference type="InterPro" id="IPR031798">
    <property type="entry name" value="AlgX_C"/>
</dbReference>
<organism evidence="14 15">
    <name type="scientific">Gynuella sunshinyii YC6258</name>
    <dbReference type="NCBI Taxonomy" id="1445510"/>
    <lineage>
        <taxon>Bacteria</taxon>
        <taxon>Pseudomonadati</taxon>
        <taxon>Pseudomonadota</taxon>
        <taxon>Gammaproteobacteria</taxon>
        <taxon>Oceanospirillales</taxon>
        <taxon>Saccharospirillaceae</taxon>
        <taxon>Gynuella</taxon>
    </lineage>
</organism>
<proteinExistence type="inferred from homology"/>
<evidence type="ECO:0000256" key="1">
    <source>
        <dbReference type="ARBA" id="ARBA00004418"/>
    </source>
</evidence>
<feature type="domain" description="AlgX/AlgJ SGNH hydrolase-like" evidence="12">
    <location>
        <begin position="8"/>
        <end position="273"/>
    </location>
</feature>
<dbReference type="GO" id="GO:0042597">
    <property type="term" value="C:periplasmic space"/>
    <property type="evidence" value="ECO:0007669"/>
    <property type="project" value="UniProtKB-SubCell"/>
</dbReference>
<dbReference type="EMBL" id="CP007142">
    <property type="protein sequence ID" value="AJQ93022.1"/>
    <property type="molecule type" value="Genomic_DNA"/>
</dbReference>
<keyword evidence="15" id="KW-1185">Reference proteome</keyword>
<dbReference type="InterPro" id="IPR034655">
    <property type="entry name" value="AlgX_N"/>
</dbReference>
<evidence type="ECO:0000259" key="13">
    <source>
        <dbReference type="Pfam" id="PF16824"/>
    </source>
</evidence>
<dbReference type="Pfam" id="PF16824">
    <property type="entry name" value="CBM_26"/>
    <property type="match status" value="1"/>
</dbReference>
<gene>
    <name evidence="14" type="ORF">YC6258_00972</name>
</gene>
<feature type="active site" evidence="11">
    <location>
        <position position="119"/>
    </location>
</feature>
<dbReference type="GO" id="GO:0016740">
    <property type="term" value="F:transferase activity"/>
    <property type="evidence" value="ECO:0007669"/>
    <property type="project" value="UniProtKB-KW"/>
</dbReference>
<dbReference type="HOGENOM" id="CLU_651753_0_0_6"/>
<evidence type="ECO:0000256" key="7">
    <source>
        <dbReference type="ARBA" id="ARBA00022764"/>
    </source>
</evidence>
<evidence type="ECO:0000313" key="14">
    <source>
        <dbReference type="EMBL" id="AJQ93022.1"/>
    </source>
</evidence>
<feature type="active site" description="Nucleophile" evidence="11">
    <location>
        <position position="215"/>
    </location>
</feature>
<comment type="subcellular location">
    <subcellularLocation>
        <location evidence="1">Periplasm</location>
    </subcellularLocation>
</comment>
<keyword evidence="6" id="KW-0732">Signal</keyword>
<dbReference type="Pfam" id="PF16822">
    <property type="entry name" value="ALGX"/>
    <property type="match status" value="1"/>
</dbReference>
<protein>
    <recommendedName>
        <fullName evidence="4">Alginate biosynthesis protein AlgX</fullName>
    </recommendedName>
    <alternativeName>
        <fullName evidence="10">Probable alginate O-acetyltransferase AlgX</fullName>
    </alternativeName>
</protein>
<evidence type="ECO:0000313" key="15">
    <source>
        <dbReference type="Proteomes" id="UP000032266"/>
    </source>
</evidence>
<evidence type="ECO:0000256" key="3">
    <source>
        <dbReference type="ARBA" id="ARBA00006553"/>
    </source>
</evidence>
<evidence type="ECO:0000256" key="9">
    <source>
        <dbReference type="ARBA" id="ARBA00023157"/>
    </source>
</evidence>
<dbReference type="Gene3D" id="2.60.120.1380">
    <property type="entry name" value="C-terminal carbohydrate-binding module"/>
    <property type="match status" value="1"/>
</dbReference>
<evidence type="ECO:0000259" key="12">
    <source>
        <dbReference type="Pfam" id="PF16822"/>
    </source>
</evidence>
<dbReference type="PATRIC" id="fig|1445510.3.peg.952"/>
<dbReference type="STRING" id="1445510.YC6258_00972"/>
<dbReference type="AlphaFoldDB" id="A0A0C5VEN0"/>
<comment type="pathway">
    <text evidence="2">Glycan biosynthesis; alginate biosynthesis.</text>
</comment>
<evidence type="ECO:0000256" key="11">
    <source>
        <dbReference type="PIRSR" id="PIRSR638639-50"/>
    </source>
</evidence>
<accession>A0A0C5VEN0</accession>
<name>A0A0C5VEN0_9GAMM</name>